<dbReference type="PANTHER" id="PTHR43617:SF20">
    <property type="entry name" value="N-ALPHA-ACETYLTRANSFERASE RIMI"/>
    <property type="match status" value="1"/>
</dbReference>
<proteinExistence type="predicted"/>
<dbReference type="InterPro" id="IPR050276">
    <property type="entry name" value="MshD_Acetyltransferase"/>
</dbReference>
<dbReference type="PROSITE" id="PS51186">
    <property type="entry name" value="GNAT"/>
    <property type="match status" value="1"/>
</dbReference>
<dbReference type="AlphaFoldDB" id="A0A843YJ78"/>
<dbReference type="InterPro" id="IPR000182">
    <property type="entry name" value="GNAT_dom"/>
</dbReference>
<dbReference type="GO" id="GO:0008999">
    <property type="term" value="F:protein-N-terminal-alanine acetyltransferase activity"/>
    <property type="evidence" value="ECO:0007669"/>
    <property type="project" value="TreeGrafter"/>
</dbReference>
<dbReference type="CDD" id="cd04301">
    <property type="entry name" value="NAT_SF"/>
    <property type="match status" value="1"/>
</dbReference>
<protein>
    <submittedName>
        <fullName evidence="2">GNAT family N-acetyltransferase</fullName>
    </submittedName>
</protein>
<evidence type="ECO:0000313" key="3">
    <source>
        <dbReference type="Proteomes" id="UP000444174"/>
    </source>
</evidence>
<organism evidence="2 3">
    <name type="scientific">Tritonibacter litoralis</name>
    <dbReference type="NCBI Taxonomy" id="2662264"/>
    <lineage>
        <taxon>Bacteria</taxon>
        <taxon>Pseudomonadati</taxon>
        <taxon>Pseudomonadota</taxon>
        <taxon>Alphaproteobacteria</taxon>
        <taxon>Rhodobacterales</taxon>
        <taxon>Paracoccaceae</taxon>
        <taxon>Tritonibacter</taxon>
    </lineage>
</organism>
<dbReference type="PANTHER" id="PTHR43617">
    <property type="entry name" value="L-AMINO ACID N-ACETYLTRANSFERASE"/>
    <property type="match status" value="1"/>
</dbReference>
<sequence length="163" mass="17850">MTVTLRPARSTDAGQIGEILHGFETSTPWMSKQHSGAEAIAFCGAMIDRGWVTVAVEERRTLGFLAQDQEEICSLYVAQDARGQGIGQMLLAHAKSCSNRLNLWTFQANTGAQRFYERAGFVEARRTDGQGNDERLPDIAYVWPDPATAAKAAQTNKTSEGRA</sequence>
<name>A0A843YJ78_9RHOB</name>
<accession>A0A843YJ78</accession>
<dbReference type="RefSeq" id="WP_153216236.1">
    <property type="nucleotide sequence ID" value="NZ_WIBF01000007.1"/>
</dbReference>
<feature type="domain" description="N-acetyltransferase" evidence="1">
    <location>
        <begin position="3"/>
        <end position="148"/>
    </location>
</feature>
<dbReference type="Gene3D" id="3.40.630.30">
    <property type="match status" value="1"/>
</dbReference>
<evidence type="ECO:0000259" key="1">
    <source>
        <dbReference type="PROSITE" id="PS51186"/>
    </source>
</evidence>
<reference evidence="2 3" key="1">
    <citation type="submission" date="2019-10" db="EMBL/GenBank/DDBJ databases">
        <title>Epibacterium sp. nov., isolated from seawater.</title>
        <authorList>
            <person name="Zhang X."/>
            <person name="Li N."/>
        </authorList>
    </citation>
    <scope>NUCLEOTIDE SEQUENCE [LARGE SCALE GENOMIC DNA]</scope>
    <source>
        <strain evidence="2 3">SM1979</strain>
    </source>
</reference>
<dbReference type="SUPFAM" id="SSF55729">
    <property type="entry name" value="Acyl-CoA N-acyltransferases (Nat)"/>
    <property type="match status" value="1"/>
</dbReference>
<keyword evidence="3" id="KW-1185">Reference proteome</keyword>
<dbReference type="InterPro" id="IPR016181">
    <property type="entry name" value="Acyl_CoA_acyltransferase"/>
</dbReference>
<dbReference type="EMBL" id="WIBF01000007">
    <property type="protein sequence ID" value="MQQ09293.1"/>
    <property type="molecule type" value="Genomic_DNA"/>
</dbReference>
<dbReference type="Pfam" id="PF13508">
    <property type="entry name" value="Acetyltransf_7"/>
    <property type="match status" value="1"/>
</dbReference>
<gene>
    <name evidence="2" type="ORF">GFB49_12570</name>
</gene>
<evidence type="ECO:0000313" key="2">
    <source>
        <dbReference type="EMBL" id="MQQ09293.1"/>
    </source>
</evidence>
<keyword evidence="2" id="KW-0808">Transferase</keyword>
<dbReference type="Proteomes" id="UP000444174">
    <property type="component" value="Unassembled WGS sequence"/>
</dbReference>
<comment type="caution">
    <text evidence="2">The sequence shown here is derived from an EMBL/GenBank/DDBJ whole genome shotgun (WGS) entry which is preliminary data.</text>
</comment>